<sequence length="123" mass="13223">MRLYRVESFYAFLLYFRSEGSKEKGQPGMARLSAKGASHGQPPLQGRPPAGAVAPASARKGQPTTAGLKGGRPMVGWLPSAKGSHHLRRATTAAQMGQEESPLGVYRRLSSHVLRVSRDLLGK</sequence>
<gene>
    <name evidence="2" type="ORF">B296_00052241</name>
</gene>
<dbReference type="AlphaFoldDB" id="A0A426X2D7"/>
<feature type="region of interest" description="Disordered" evidence="1">
    <location>
        <begin position="21"/>
        <end position="78"/>
    </location>
</feature>
<accession>A0A426X2D7</accession>
<comment type="caution">
    <text evidence="2">The sequence shown here is derived from an EMBL/GenBank/DDBJ whole genome shotgun (WGS) entry which is preliminary data.</text>
</comment>
<organism evidence="2 3">
    <name type="scientific">Ensete ventricosum</name>
    <name type="common">Abyssinian banana</name>
    <name type="synonym">Musa ensete</name>
    <dbReference type="NCBI Taxonomy" id="4639"/>
    <lineage>
        <taxon>Eukaryota</taxon>
        <taxon>Viridiplantae</taxon>
        <taxon>Streptophyta</taxon>
        <taxon>Embryophyta</taxon>
        <taxon>Tracheophyta</taxon>
        <taxon>Spermatophyta</taxon>
        <taxon>Magnoliopsida</taxon>
        <taxon>Liliopsida</taxon>
        <taxon>Zingiberales</taxon>
        <taxon>Musaceae</taxon>
        <taxon>Ensete</taxon>
    </lineage>
</organism>
<evidence type="ECO:0000313" key="3">
    <source>
        <dbReference type="Proteomes" id="UP000287651"/>
    </source>
</evidence>
<evidence type="ECO:0000313" key="2">
    <source>
        <dbReference type="EMBL" id="RRT33636.1"/>
    </source>
</evidence>
<dbReference type="EMBL" id="AMZH03028579">
    <property type="protein sequence ID" value="RRT33636.1"/>
    <property type="molecule type" value="Genomic_DNA"/>
</dbReference>
<proteinExistence type="predicted"/>
<protein>
    <submittedName>
        <fullName evidence="2">Uncharacterized protein</fullName>
    </submittedName>
</protein>
<reference evidence="2 3" key="1">
    <citation type="journal article" date="2014" name="Agronomy (Basel)">
        <title>A Draft Genome Sequence for Ensete ventricosum, the Drought-Tolerant Tree Against Hunger.</title>
        <authorList>
            <person name="Harrison J."/>
            <person name="Moore K.A."/>
            <person name="Paszkiewicz K."/>
            <person name="Jones T."/>
            <person name="Grant M."/>
            <person name="Ambacheew D."/>
            <person name="Muzemil S."/>
            <person name="Studholme D.J."/>
        </authorList>
    </citation>
    <scope>NUCLEOTIDE SEQUENCE [LARGE SCALE GENOMIC DNA]</scope>
</reference>
<evidence type="ECO:0000256" key="1">
    <source>
        <dbReference type="SAM" id="MobiDB-lite"/>
    </source>
</evidence>
<name>A0A426X2D7_ENSVE</name>
<dbReference type="Proteomes" id="UP000287651">
    <property type="component" value="Unassembled WGS sequence"/>
</dbReference>